<dbReference type="SUPFAM" id="SSF49265">
    <property type="entry name" value="Fibronectin type III"/>
    <property type="match status" value="1"/>
</dbReference>
<organism evidence="2 3">
    <name type="scientific">Eumeta variegata</name>
    <name type="common">Bagworm moth</name>
    <name type="synonym">Eumeta japonica</name>
    <dbReference type="NCBI Taxonomy" id="151549"/>
    <lineage>
        <taxon>Eukaryota</taxon>
        <taxon>Metazoa</taxon>
        <taxon>Ecdysozoa</taxon>
        <taxon>Arthropoda</taxon>
        <taxon>Hexapoda</taxon>
        <taxon>Insecta</taxon>
        <taxon>Pterygota</taxon>
        <taxon>Neoptera</taxon>
        <taxon>Endopterygota</taxon>
        <taxon>Lepidoptera</taxon>
        <taxon>Glossata</taxon>
        <taxon>Ditrysia</taxon>
        <taxon>Tineoidea</taxon>
        <taxon>Psychidae</taxon>
        <taxon>Oiketicinae</taxon>
        <taxon>Eumeta</taxon>
    </lineage>
</organism>
<name>A0A4C2A9R4_EUMVA</name>
<feature type="domain" description="Fibronectin type-III" evidence="1">
    <location>
        <begin position="1"/>
        <end position="52"/>
    </location>
</feature>
<dbReference type="InterPro" id="IPR036116">
    <property type="entry name" value="FN3_sf"/>
</dbReference>
<accession>A0A4C2A9R4</accession>
<evidence type="ECO:0000313" key="2">
    <source>
        <dbReference type="EMBL" id="GBP97601.1"/>
    </source>
</evidence>
<comment type="caution">
    <text evidence="2">The sequence shown here is derived from an EMBL/GenBank/DDBJ whole genome shotgun (WGS) entry which is preliminary data.</text>
</comment>
<evidence type="ECO:0000259" key="1">
    <source>
        <dbReference type="PROSITE" id="PS50853"/>
    </source>
</evidence>
<dbReference type="Gene3D" id="2.60.40.10">
    <property type="entry name" value="Immunoglobulins"/>
    <property type="match status" value="1"/>
</dbReference>
<dbReference type="InterPro" id="IPR003961">
    <property type="entry name" value="FN3_dom"/>
</dbReference>
<gene>
    <name evidence="2" type="ORF">EVAR_71202_1</name>
</gene>
<proteinExistence type="predicted"/>
<dbReference type="CDD" id="cd00063">
    <property type="entry name" value="FN3"/>
    <property type="match status" value="1"/>
</dbReference>
<dbReference type="EMBL" id="BGZK01002969">
    <property type="protein sequence ID" value="GBP97601.1"/>
    <property type="molecule type" value="Genomic_DNA"/>
</dbReference>
<dbReference type="InterPro" id="IPR013783">
    <property type="entry name" value="Ig-like_fold"/>
</dbReference>
<protein>
    <recommendedName>
        <fullName evidence="1">Fibronectin type-III domain-containing protein</fullName>
    </recommendedName>
</protein>
<sequence>MIYRGSETKFTIENLEPGGLYQFRVCPIRITSTGEDLQGAYTSPFRHQVPLIPSLDDIVVIFWAMLQLKCLPALMLPPATTAIQRAPVMGILIIMPTILIWGHSHHHNPYIPITTADTVAIIITEVEVTIQIQTQTYIIVLYLLQLAAQAAVRTQ</sequence>
<dbReference type="Proteomes" id="UP000299102">
    <property type="component" value="Unassembled WGS sequence"/>
</dbReference>
<dbReference type="PROSITE" id="PS50853">
    <property type="entry name" value="FN3"/>
    <property type="match status" value="1"/>
</dbReference>
<dbReference type="AlphaFoldDB" id="A0A4C2A9R4"/>
<evidence type="ECO:0000313" key="3">
    <source>
        <dbReference type="Proteomes" id="UP000299102"/>
    </source>
</evidence>
<reference evidence="2 3" key="1">
    <citation type="journal article" date="2019" name="Commun. Biol.">
        <title>The bagworm genome reveals a unique fibroin gene that provides high tensile strength.</title>
        <authorList>
            <person name="Kono N."/>
            <person name="Nakamura H."/>
            <person name="Ohtoshi R."/>
            <person name="Tomita M."/>
            <person name="Numata K."/>
            <person name="Arakawa K."/>
        </authorList>
    </citation>
    <scope>NUCLEOTIDE SEQUENCE [LARGE SCALE GENOMIC DNA]</scope>
</reference>
<keyword evidence="3" id="KW-1185">Reference proteome</keyword>